<evidence type="ECO:0000256" key="5">
    <source>
        <dbReference type="ARBA" id="ARBA00022801"/>
    </source>
</evidence>
<sequence length="531" mass="58720">MGRLLALTQAALFLIGVCSQSIATPHFPPRPPAGYGAANAVNWRDESPLSSPPEIILGPTHNLEDIPVREVDSDAGVFDLHSVSDEVYTRVSHPMFPHHSLRIKSSKGWCDSVQSYTGYIDIGAKHLFFYFFESRSPSSDVILWTNGGPGCSSSLGLFMELGPCQILSADDVDSPKFNPYSWNNNASVIFIDQPIGVGFSYADYGEHVGRTEEAAKDVATFVAIFFEKFIFKKSTTDVKFHLAGESYGGRYLPVFAAEIMDQNAFLKRAGFAPIPLDSVMIGNGITDSFTMATSYYDVTCTNASLQPLLPISTCARMRRAIPRCKEMLKAECIDRFDTMSCAAASEACDAELAAPFWSSGLNPYDISKECDGPIEETLCYPITKHIAKYLNLPETRKMLGVSKNVHTFRGCSDAVGIDFQSHLDGMRQTALYVEQLLERGVRVLIYVGTYDWICNHVGNYRWTAELPWSGHDAFNAQELREWKVDGEVAGMTRNASGLTFATVFAAGHMVPYDKPKQALTMLNRWLAGQEL</sequence>
<dbReference type="EC" id="3.4.16.-" evidence="7"/>
<keyword evidence="3 7" id="KW-0645">Protease</keyword>
<dbReference type="InterPro" id="IPR029058">
    <property type="entry name" value="AB_hydrolase_fold"/>
</dbReference>
<dbReference type="Pfam" id="PF00450">
    <property type="entry name" value="Peptidase_S10"/>
    <property type="match status" value="1"/>
</dbReference>
<keyword evidence="5 7" id="KW-0378">Hydrolase</keyword>
<accession>G4TQ34</accession>
<dbReference type="InterPro" id="IPR001563">
    <property type="entry name" value="Peptidase_S10"/>
</dbReference>
<evidence type="ECO:0000313" key="9">
    <source>
        <dbReference type="Proteomes" id="UP000007148"/>
    </source>
</evidence>
<keyword evidence="2 7" id="KW-0121">Carboxypeptidase</keyword>
<dbReference type="InParanoid" id="G4TQ34"/>
<name>G4TQ34_SERID</name>
<dbReference type="SUPFAM" id="SSF53474">
    <property type="entry name" value="alpha/beta-Hydrolases"/>
    <property type="match status" value="1"/>
</dbReference>
<evidence type="ECO:0000313" key="8">
    <source>
        <dbReference type="EMBL" id="CCA73427.1"/>
    </source>
</evidence>
<evidence type="ECO:0000256" key="3">
    <source>
        <dbReference type="ARBA" id="ARBA00022670"/>
    </source>
</evidence>
<dbReference type="GO" id="GO:0004185">
    <property type="term" value="F:serine-type carboxypeptidase activity"/>
    <property type="evidence" value="ECO:0007669"/>
    <property type="project" value="UniProtKB-UniRule"/>
</dbReference>
<evidence type="ECO:0000256" key="4">
    <source>
        <dbReference type="ARBA" id="ARBA00022729"/>
    </source>
</evidence>
<reference evidence="8 9" key="1">
    <citation type="journal article" date="2011" name="PLoS Pathog.">
        <title>Endophytic Life Strategies Decoded by Genome and Transcriptome Analyses of the Mutualistic Root Symbiont Piriformospora indica.</title>
        <authorList>
            <person name="Zuccaro A."/>
            <person name="Lahrmann U."/>
            <person name="Guldener U."/>
            <person name="Langen G."/>
            <person name="Pfiffi S."/>
            <person name="Biedenkopf D."/>
            <person name="Wong P."/>
            <person name="Samans B."/>
            <person name="Grimm C."/>
            <person name="Basiewicz M."/>
            <person name="Murat C."/>
            <person name="Martin F."/>
            <person name="Kogel K.H."/>
        </authorList>
    </citation>
    <scope>NUCLEOTIDE SEQUENCE [LARGE SCALE GENOMIC DNA]</scope>
    <source>
        <strain evidence="8 9">DSM 11827</strain>
    </source>
</reference>
<dbReference type="PANTHER" id="PTHR11802">
    <property type="entry name" value="SERINE PROTEASE FAMILY S10 SERINE CARBOXYPEPTIDASE"/>
    <property type="match status" value="1"/>
</dbReference>
<protein>
    <recommendedName>
        <fullName evidence="7">Carboxypeptidase</fullName>
        <ecNumber evidence="7">3.4.16.-</ecNumber>
    </recommendedName>
</protein>
<dbReference type="OMA" id="HFEHIDE"/>
<evidence type="ECO:0000256" key="7">
    <source>
        <dbReference type="RuleBase" id="RU361156"/>
    </source>
</evidence>
<comment type="caution">
    <text evidence="8">The sequence shown here is derived from an EMBL/GenBank/DDBJ whole genome shotgun (WGS) entry which is preliminary data.</text>
</comment>
<dbReference type="eggNOG" id="KOG1282">
    <property type="taxonomic scope" value="Eukaryota"/>
</dbReference>
<dbReference type="AlphaFoldDB" id="G4TQ34"/>
<evidence type="ECO:0000256" key="6">
    <source>
        <dbReference type="ARBA" id="ARBA00023180"/>
    </source>
</evidence>
<evidence type="ECO:0000256" key="2">
    <source>
        <dbReference type="ARBA" id="ARBA00022645"/>
    </source>
</evidence>
<dbReference type="PANTHER" id="PTHR11802:SF113">
    <property type="entry name" value="SERINE CARBOXYPEPTIDASE CTSA-4.1"/>
    <property type="match status" value="1"/>
</dbReference>
<keyword evidence="9" id="KW-1185">Reference proteome</keyword>
<dbReference type="PROSITE" id="PS00131">
    <property type="entry name" value="CARBOXYPEPT_SER_SER"/>
    <property type="match status" value="1"/>
</dbReference>
<dbReference type="GO" id="GO:0000324">
    <property type="term" value="C:fungal-type vacuole"/>
    <property type="evidence" value="ECO:0007669"/>
    <property type="project" value="TreeGrafter"/>
</dbReference>
<dbReference type="Gene3D" id="3.40.50.1820">
    <property type="entry name" value="alpha/beta hydrolase"/>
    <property type="match status" value="1"/>
</dbReference>
<dbReference type="PRINTS" id="PR00724">
    <property type="entry name" value="CRBOXYPTASEC"/>
</dbReference>
<evidence type="ECO:0000256" key="1">
    <source>
        <dbReference type="ARBA" id="ARBA00009431"/>
    </source>
</evidence>
<dbReference type="GO" id="GO:0006508">
    <property type="term" value="P:proteolysis"/>
    <property type="evidence" value="ECO:0007669"/>
    <property type="project" value="UniProtKB-KW"/>
</dbReference>
<feature type="chain" id="PRO_5006524973" description="Carboxypeptidase" evidence="7">
    <location>
        <begin position="20"/>
        <end position="531"/>
    </location>
</feature>
<dbReference type="InterPro" id="IPR018202">
    <property type="entry name" value="Ser_caboxypep_ser_AS"/>
</dbReference>
<dbReference type="HOGENOM" id="CLU_008523_10_4_1"/>
<keyword evidence="6" id="KW-0325">Glycoprotein</keyword>
<gene>
    <name evidence="8" type="ORF">PIIN_07381</name>
</gene>
<comment type="similarity">
    <text evidence="1 7">Belongs to the peptidase S10 family.</text>
</comment>
<dbReference type="Gene3D" id="1.10.287.410">
    <property type="match status" value="1"/>
</dbReference>
<dbReference type="Proteomes" id="UP000007148">
    <property type="component" value="Unassembled WGS sequence"/>
</dbReference>
<feature type="signal peptide" evidence="7">
    <location>
        <begin position="1"/>
        <end position="19"/>
    </location>
</feature>
<dbReference type="OrthoDB" id="443318at2759"/>
<proteinExistence type="inferred from homology"/>
<dbReference type="STRING" id="1109443.G4TQ34"/>
<dbReference type="EMBL" id="CAFZ01000224">
    <property type="protein sequence ID" value="CCA73427.1"/>
    <property type="molecule type" value="Genomic_DNA"/>
</dbReference>
<keyword evidence="4 7" id="KW-0732">Signal</keyword>
<organism evidence="8 9">
    <name type="scientific">Serendipita indica (strain DSM 11827)</name>
    <name type="common">Root endophyte fungus</name>
    <name type="synonym">Piriformospora indica</name>
    <dbReference type="NCBI Taxonomy" id="1109443"/>
    <lineage>
        <taxon>Eukaryota</taxon>
        <taxon>Fungi</taxon>
        <taxon>Dikarya</taxon>
        <taxon>Basidiomycota</taxon>
        <taxon>Agaricomycotina</taxon>
        <taxon>Agaricomycetes</taxon>
        <taxon>Sebacinales</taxon>
        <taxon>Serendipitaceae</taxon>
        <taxon>Serendipita</taxon>
    </lineage>
</organism>
<dbReference type="MEROPS" id="S10.001"/>